<dbReference type="HOGENOM" id="CLU_1773993_0_0_0"/>
<dbReference type="eggNOG" id="COG1305">
    <property type="taxonomic scope" value="Bacteria"/>
</dbReference>
<dbReference type="KEGG" id="nde:NIDE1394"/>
<feature type="domain" description="Microcin J25-processing protein McjB C-terminal" evidence="2">
    <location>
        <begin position="17"/>
        <end position="129"/>
    </location>
</feature>
<proteinExistence type="predicted"/>
<dbReference type="AlphaFoldDB" id="B3U4I4"/>
<feature type="transmembrane region" description="Helical" evidence="1">
    <location>
        <begin position="6"/>
        <end position="23"/>
    </location>
</feature>
<evidence type="ECO:0000313" key="4">
    <source>
        <dbReference type="EMBL" id="CBK41144.1"/>
    </source>
</evidence>
<evidence type="ECO:0000313" key="3">
    <source>
        <dbReference type="EMBL" id="ACE75551.1"/>
    </source>
</evidence>
<dbReference type="InterPro" id="IPR053521">
    <property type="entry name" value="McjB-like"/>
</dbReference>
<reference evidence="4" key="3">
    <citation type="submission" date="2010-03" db="EMBL/GenBank/DDBJ databases">
        <authorList>
            <person name="Genoscope - CEA"/>
        </authorList>
    </citation>
    <scope>NUCLEOTIDE SEQUENCE</scope>
</reference>
<protein>
    <recommendedName>
        <fullName evidence="2">Microcin J25-processing protein McjB C-terminal domain-containing protein</fullName>
    </recommendedName>
</protein>
<dbReference type="EMBL" id="FP929003">
    <property type="protein sequence ID" value="CBK41144.1"/>
    <property type="molecule type" value="Genomic_DNA"/>
</dbReference>
<dbReference type="InterPro" id="IPR032708">
    <property type="entry name" value="McjB_C"/>
</dbReference>
<dbReference type="Proteomes" id="UP000001660">
    <property type="component" value="Chromosome"/>
</dbReference>
<keyword evidence="5" id="KW-1185">Reference proteome</keyword>
<accession>B3U4I4</accession>
<sequence>MSLVRKYRVIVATGVVVVGVRIASRLTSLRRLLGWLLCEMSGDPDERTMEDVAYYVDRWLALFPYNLKGNCFPRALALFFFARRAGLPVQFKCGVMMLNQQLEGHAWLVLDGHVFLEPSSYWQSFTVTVSFPESLVSSSTRSSRIS</sequence>
<dbReference type="STRING" id="330214.NIDE1394"/>
<dbReference type="NCBIfam" id="NF033537">
    <property type="entry name" value="lasso_biosyn_B2"/>
    <property type="match status" value="1"/>
</dbReference>
<dbReference type="Pfam" id="PF13471">
    <property type="entry name" value="Transglut_core3"/>
    <property type="match status" value="1"/>
</dbReference>
<keyword evidence="1" id="KW-0472">Membrane</keyword>
<dbReference type="OrthoDB" id="9807656at2"/>
<evidence type="ECO:0000259" key="2">
    <source>
        <dbReference type="Pfam" id="PF13471"/>
    </source>
</evidence>
<keyword evidence="1" id="KW-0812">Transmembrane</keyword>
<keyword evidence="1" id="KW-1133">Transmembrane helix</keyword>
<organism evidence="3">
    <name type="scientific">Nitrospira defluvii</name>
    <dbReference type="NCBI Taxonomy" id="330214"/>
    <lineage>
        <taxon>Bacteria</taxon>
        <taxon>Pseudomonadati</taxon>
        <taxon>Nitrospirota</taxon>
        <taxon>Nitrospiria</taxon>
        <taxon>Nitrospirales</taxon>
        <taxon>Nitrospiraceae</taxon>
        <taxon>Nitrospira</taxon>
    </lineage>
</organism>
<evidence type="ECO:0000313" key="5">
    <source>
        <dbReference type="Proteomes" id="UP000001660"/>
    </source>
</evidence>
<gene>
    <name evidence="4" type="ORF">NIDE1394</name>
</gene>
<reference evidence="3" key="1">
    <citation type="journal article" date="2008" name="Environ. Microbiol.">
        <title>Environmental genomics reveals a functional chlorite dismutase in the nitrite-oxidizing bacterium 'Candidatus Nitrospira defluvii'.</title>
        <authorList>
            <person name="Maixner F."/>
            <person name="Wagner M."/>
            <person name="Lucker S."/>
            <person name="Pelletier E."/>
            <person name="Schmitz-Esser S."/>
            <person name="Hace K."/>
            <person name="Spieck E."/>
            <person name="Konrat R."/>
            <person name="Le Paslier D."/>
            <person name="Daims H."/>
        </authorList>
    </citation>
    <scope>NUCLEOTIDE SEQUENCE</scope>
</reference>
<evidence type="ECO:0000256" key="1">
    <source>
        <dbReference type="SAM" id="Phobius"/>
    </source>
</evidence>
<dbReference type="EMBL" id="EU559167">
    <property type="protein sequence ID" value="ACE75551.1"/>
    <property type="molecule type" value="Genomic_DNA"/>
</dbReference>
<reference evidence="4 5" key="2">
    <citation type="journal article" date="2010" name="Proc. Natl. Acad. Sci. U.S.A.">
        <title>A Nitrospira metagenome illuminates the physiology and evolution of globally important nitrite-oxidizing bacteria.</title>
        <authorList>
            <person name="Lucker S."/>
            <person name="Wagner M."/>
            <person name="Maixner F."/>
            <person name="Pelletier E."/>
            <person name="Koch H."/>
            <person name="Vacherie B."/>
            <person name="Rattei T."/>
            <person name="Sinninghe Damste J."/>
            <person name="Spieck E."/>
            <person name="Le Paslier D."/>
            <person name="Daims H."/>
        </authorList>
    </citation>
    <scope>NUCLEOTIDE SEQUENCE [LARGE SCALE GENOMIC DNA]</scope>
</reference>
<name>B3U4I4_9BACT</name>